<dbReference type="PROSITE" id="PS50940">
    <property type="entry name" value="CHIT_BIND_II"/>
    <property type="match status" value="1"/>
</dbReference>
<organism evidence="3">
    <name type="scientific">Bactrocera dorsalis</name>
    <name type="common">Oriental fruit fly</name>
    <name type="synonym">Dacus dorsalis</name>
    <dbReference type="NCBI Taxonomy" id="27457"/>
    <lineage>
        <taxon>Eukaryota</taxon>
        <taxon>Metazoa</taxon>
        <taxon>Ecdysozoa</taxon>
        <taxon>Arthropoda</taxon>
        <taxon>Hexapoda</taxon>
        <taxon>Insecta</taxon>
        <taxon>Pterygota</taxon>
        <taxon>Neoptera</taxon>
        <taxon>Endopterygota</taxon>
        <taxon>Diptera</taxon>
        <taxon>Brachycera</taxon>
        <taxon>Muscomorpha</taxon>
        <taxon>Tephritoidea</taxon>
        <taxon>Tephritidae</taxon>
        <taxon>Bactrocera</taxon>
        <taxon>Bactrocera</taxon>
    </lineage>
</organism>
<evidence type="ECO:0000259" key="2">
    <source>
        <dbReference type="PROSITE" id="PS50940"/>
    </source>
</evidence>
<sequence length="271" mass="29169">MVKLISESYVLTAVLLLLFSKSWNIVFAACNSCSVMTNLACTSQTQFQVCVDSLPTGTPTRCPLGYICSTTAPNICVPSDMSVYGDCTECNICDASQTFACTGVRTFALCLGTKVISNIGGNCASYHICNINYPYICGNESLGIAPTCPIADELATTVDSPTTTTASGSVIVTNPVAFCQTIQQNGRFSVGNELKTTCQQYVYCFIKGNVWSGAIYYCPSDTYFDTSSRYCSPVVPVRCVSSTQLLYLGASELSFDEVRGIERSSKNHSQL</sequence>
<keyword evidence="1" id="KW-0732">Signal</keyword>
<dbReference type="AlphaFoldDB" id="A0A034WJ83"/>
<proteinExistence type="predicted"/>
<dbReference type="OrthoDB" id="8179045at2759"/>
<feature type="domain" description="Chitin-binding type-2" evidence="2">
    <location>
        <begin position="176"/>
        <end position="241"/>
    </location>
</feature>
<dbReference type="EMBL" id="GAKP01004535">
    <property type="protein sequence ID" value="JAC54417.1"/>
    <property type="molecule type" value="Transcribed_RNA"/>
</dbReference>
<dbReference type="GO" id="GO:0005576">
    <property type="term" value="C:extracellular region"/>
    <property type="evidence" value="ECO:0007669"/>
    <property type="project" value="InterPro"/>
</dbReference>
<dbReference type="InterPro" id="IPR002557">
    <property type="entry name" value="Chitin-bd_dom"/>
</dbReference>
<feature type="chain" id="PRO_5044537527" description="Chitin-binding type-2 domain-containing protein" evidence="1">
    <location>
        <begin position="29"/>
        <end position="271"/>
    </location>
</feature>
<evidence type="ECO:0000313" key="3">
    <source>
        <dbReference type="EMBL" id="JAC54417.1"/>
    </source>
</evidence>
<dbReference type="Pfam" id="PF01607">
    <property type="entry name" value="CBM_14"/>
    <property type="match status" value="1"/>
</dbReference>
<dbReference type="GO" id="GO:0008061">
    <property type="term" value="F:chitin binding"/>
    <property type="evidence" value="ECO:0007669"/>
    <property type="project" value="InterPro"/>
</dbReference>
<protein>
    <recommendedName>
        <fullName evidence="2">Chitin-binding type-2 domain-containing protein</fullName>
    </recommendedName>
</protein>
<accession>A0A034WJ83</accession>
<feature type="signal peptide" evidence="1">
    <location>
        <begin position="1"/>
        <end position="28"/>
    </location>
</feature>
<name>A0A034WJ83_BACDO</name>
<dbReference type="SUPFAM" id="SSF57625">
    <property type="entry name" value="Invertebrate chitin-binding proteins"/>
    <property type="match status" value="1"/>
</dbReference>
<reference evidence="3" key="1">
    <citation type="journal article" date="2014" name="BMC Genomics">
        <title>Characterizing the developmental transcriptome of the oriental fruit fly, Bactrocera dorsalis (Diptera: Tephritidae) through comparative genomic analysis with Drosophila melanogaster utilizing modENCODE datasets.</title>
        <authorList>
            <person name="Geib S.M."/>
            <person name="Calla B."/>
            <person name="Hall B."/>
            <person name="Hou S."/>
            <person name="Manoukis N.C."/>
        </authorList>
    </citation>
    <scope>NUCLEOTIDE SEQUENCE</scope>
    <source>
        <strain evidence="3">Punador</strain>
    </source>
</reference>
<dbReference type="InterPro" id="IPR036508">
    <property type="entry name" value="Chitin-bd_dom_sf"/>
</dbReference>
<evidence type="ECO:0000256" key="1">
    <source>
        <dbReference type="SAM" id="SignalP"/>
    </source>
</evidence>